<reference evidence="5" key="2">
    <citation type="submission" date="2020-11" db="EMBL/GenBank/DDBJ databases">
        <authorList>
            <person name="Cecchin M."/>
            <person name="Marcolungo L."/>
            <person name="Rossato M."/>
            <person name="Girolomoni L."/>
            <person name="Cosentino E."/>
            <person name="Cuine S."/>
            <person name="Li-Beisson Y."/>
            <person name="Delledonne M."/>
            <person name="Ballottari M."/>
        </authorList>
    </citation>
    <scope>NUCLEOTIDE SEQUENCE</scope>
    <source>
        <strain evidence="5">211/11P</strain>
        <tissue evidence="5">Whole cell</tissue>
    </source>
</reference>
<keyword evidence="6" id="KW-1185">Reference proteome</keyword>
<evidence type="ECO:0000256" key="4">
    <source>
        <dbReference type="SAM" id="MobiDB-lite"/>
    </source>
</evidence>
<dbReference type="PANTHER" id="PTHR21681">
    <property type="entry name" value="EUKARYOTIC TRANSLATION INITIATION FACTOR 3 SUBUNIT J"/>
    <property type="match status" value="1"/>
</dbReference>
<keyword evidence="1" id="KW-0963">Cytoplasm</keyword>
<dbReference type="InterPro" id="IPR023194">
    <property type="entry name" value="eIF3-like_dom_sf"/>
</dbReference>
<keyword evidence="3" id="KW-0648">Protein biosynthesis</keyword>
<keyword evidence="2" id="KW-0396">Initiation factor</keyword>
<feature type="region of interest" description="Disordered" evidence="4">
    <location>
        <begin position="1"/>
        <end position="59"/>
    </location>
</feature>
<proteinExistence type="predicted"/>
<dbReference type="InterPro" id="IPR013906">
    <property type="entry name" value="eIF3j"/>
</dbReference>
<gene>
    <name evidence="5" type="ORF">D9Q98_008532</name>
</gene>
<evidence type="ECO:0008006" key="7">
    <source>
        <dbReference type="Google" id="ProtNLM"/>
    </source>
</evidence>
<dbReference type="GO" id="GO:0005852">
    <property type="term" value="C:eukaryotic translation initiation factor 3 complex"/>
    <property type="evidence" value="ECO:0007669"/>
    <property type="project" value="InterPro"/>
</dbReference>
<evidence type="ECO:0000313" key="5">
    <source>
        <dbReference type="EMBL" id="KAI3426155.1"/>
    </source>
</evidence>
<evidence type="ECO:0000256" key="3">
    <source>
        <dbReference type="ARBA" id="ARBA00022917"/>
    </source>
</evidence>
<dbReference type="EMBL" id="SIDB01000011">
    <property type="protein sequence ID" value="KAI3426155.1"/>
    <property type="molecule type" value="Genomic_DNA"/>
</dbReference>
<dbReference type="AlphaFoldDB" id="A0A9D4TI92"/>
<reference evidence="5" key="1">
    <citation type="journal article" date="2019" name="Plant J.">
        <title>Chlorella vulgaris genome assembly and annotation reveals the molecular basis for metabolic acclimation to high light conditions.</title>
        <authorList>
            <person name="Cecchin M."/>
            <person name="Marcolungo L."/>
            <person name="Rossato M."/>
            <person name="Girolomoni L."/>
            <person name="Cosentino E."/>
            <person name="Cuine S."/>
            <person name="Li-Beisson Y."/>
            <person name="Delledonne M."/>
            <person name="Ballottari M."/>
        </authorList>
    </citation>
    <scope>NUCLEOTIDE SEQUENCE</scope>
    <source>
        <strain evidence="5">211/11P</strain>
    </source>
</reference>
<feature type="compositionally biased region" description="Low complexity" evidence="4">
    <location>
        <begin position="13"/>
        <end position="22"/>
    </location>
</feature>
<evidence type="ECO:0000313" key="6">
    <source>
        <dbReference type="Proteomes" id="UP001055712"/>
    </source>
</evidence>
<dbReference type="OrthoDB" id="20381at2759"/>
<accession>A0A9D4TI92</accession>
<protein>
    <recommendedName>
        <fullName evidence="7">Eukaryotic translation initiation factor 3 30 kDa subunit</fullName>
    </recommendedName>
</protein>
<dbReference type="GO" id="GO:0003743">
    <property type="term" value="F:translation initiation factor activity"/>
    <property type="evidence" value="ECO:0007669"/>
    <property type="project" value="UniProtKB-KW"/>
</dbReference>
<dbReference type="Proteomes" id="UP001055712">
    <property type="component" value="Unassembled WGS sequence"/>
</dbReference>
<organism evidence="5 6">
    <name type="scientific">Chlorella vulgaris</name>
    <name type="common">Green alga</name>
    <dbReference type="NCBI Taxonomy" id="3077"/>
    <lineage>
        <taxon>Eukaryota</taxon>
        <taxon>Viridiplantae</taxon>
        <taxon>Chlorophyta</taxon>
        <taxon>core chlorophytes</taxon>
        <taxon>Trebouxiophyceae</taxon>
        <taxon>Chlorellales</taxon>
        <taxon>Chlorellaceae</taxon>
        <taxon>Chlorella clade</taxon>
        <taxon>Chlorella</taxon>
    </lineage>
</organism>
<dbReference type="PANTHER" id="PTHR21681:SF0">
    <property type="entry name" value="EUKARYOTIC TRANSLATION INITIATION FACTOR 3 SUBUNIT J"/>
    <property type="match status" value="1"/>
</dbReference>
<dbReference type="Gene3D" id="1.10.246.60">
    <property type="entry name" value="Eukaryotic translation initiation factor 3 like domains"/>
    <property type="match status" value="1"/>
</dbReference>
<feature type="compositionally biased region" description="Acidic residues" evidence="4">
    <location>
        <begin position="1"/>
        <end position="12"/>
    </location>
</feature>
<evidence type="ECO:0000256" key="1">
    <source>
        <dbReference type="ARBA" id="ARBA00022490"/>
    </source>
</evidence>
<name>A0A9D4TI92_CHLVU</name>
<sequence>MADSWEDWETEEPVVPGVAPADDPVKVKFAGEDEDEEEPKWKANVPAPQQAKDKAAVSKYDETKGLQRLAVDDTPLDDPVAEKLRQQRLVEEADYQATLELFGKARELEGFTPKSAKDFEEFGKLVAGKHLLAHAKSPSYKAAVKALLKVALSACTSQEIKDVETCVAGLRSDKLKEEKAAMGGKKSAKKGVSLNMGRGGAAGLDDEIYADAGPDDAEYDFM</sequence>
<dbReference type="Pfam" id="PF08597">
    <property type="entry name" value="eIF3_subunit"/>
    <property type="match status" value="1"/>
</dbReference>
<comment type="caution">
    <text evidence="5">The sequence shown here is derived from an EMBL/GenBank/DDBJ whole genome shotgun (WGS) entry which is preliminary data.</text>
</comment>
<evidence type="ECO:0000256" key="2">
    <source>
        <dbReference type="ARBA" id="ARBA00022540"/>
    </source>
</evidence>